<accession>A0A412SPK6</accession>
<reference evidence="1 2" key="1">
    <citation type="submission" date="2018-08" db="EMBL/GenBank/DDBJ databases">
        <title>A genome reference for cultivated species of the human gut microbiota.</title>
        <authorList>
            <person name="Zou Y."/>
            <person name="Xue W."/>
            <person name="Luo G."/>
        </authorList>
    </citation>
    <scope>NUCLEOTIDE SEQUENCE [LARGE SCALE GENOMIC DNA]</scope>
    <source>
        <strain evidence="1 2">AF17-20</strain>
    </source>
</reference>
<evidence type="ECO:0000313" key="1">
    <source>
        <dbReference type="EMBL" id="RGU39628.1"/>
    </source>
</evidence>
<comment type="caution">
    <text evidence="1">The sequence shown here is derived from an EMBL/GenBank/DDBJ whole genome shotgun (WGS) entry which is preliminary data.</text>
</comment>
<protein>
    <submittedName>
        <fullName evidence="1">Uncharacterized protein</fullName>
    </submittedName>
</protein>
<dbReference type="AlphaFoldDB" id="A0A412SPK6"/>
<sequence>MDKILKKIHQLNEYIKASDNAEHDFYYNSINDFIDNGITLFTRQALIFDELKDLNYNIQEIIASLYSIEIMPHIIEYESKKDEDSFKKMLDIFYLRNLSIIEAYRQDKNASTIGSFFCDYIYAALLAYCYYPNRLDDILHALRFCYKHTFTKPFCFKHYGYNSVFQLLRFVVGSQYEYIFEEMKSVEMLPVYEYAINNILSEDVLMVNDVLNQLAKYHNTCPMNSYLDLHNHIEWRYLPLELFAFFKYRQYHHVSNDGIKNKLTNRFFPHFMMTVSLPETSLVKKIEDRLSSL</sequence>
<dbReference type="RefSeq" id="WP_117543911.1">
    <property type="nucleotide sequence ID" value="NZ_QRXV01000008.1"/>
</dbReference>
<evidence type="ECO:0000313" key="2">
    <source>
        <dbReference type="Proteomes" id="UP000284022"/>
    </source>
</evidence>
<gene>
    <name evidence="1" type="ORF">DWW83_09910</name>
</gene>
<name>A0A412SPK6_BACUN</name>
<proteinExistence type="predicted"/>
<dbReference type="EMBL" id="QRXV01000008">
    <property type="protein sequence ID" value="RGU39628.1"/>
    <property type="molecule type" value="Genomic_DNA"/>
</dbReference>
<dbReference type="Proteomes" id="UP000284022">
    <property type="component" value="Unassembled WGS sequence"/>
</dbReference>
<organism evidence="1 2">
    <name type="scientific">Bacteroides uniformis</name>
    <dbReference type="NCBI Taxonomy" id="820"/>
    <lineage>
        <taxon>Bacteria</taxon>
        <taxon>Pseudomonadati</taxon>
        <taxon>Bacteroidota</taxon>
        <taxon>Bacteroidia</taxon>
        <taxon>Bacteroidales</taxon>
        <taxon>Bacteroidaceae</taxon>
        <taxon>Bacteroides</taxon>
    </lineage>
</organism>